<proteinExistence type="predicted"/>
<dbReference type="eggNOG" id="ENOG503383A">
    <property type="taxonomic scope" value="Bacteria"/>
</dbReference>
<reference evidence="1" key="1">
    <citation type="submission" date="2009-04" db="EMBL/GenBank/DDBJ databases">
        <authorList>
            <person name="Weinstock G."/>
            <person name="Sodergren E."/>
            <person name="Clifton S."/>
            <person name="Fulton L."/>
            <person name="Fulton B."/>
            <person name="Courtney L."/>
            <person name="Fronick C."/>
            <person name="Harrison M."/>
            <person name="Strong C."/>
            <person name="Farmer C."/>
            <person name="Delahaunty K."/>
            <person name="Markovic C."/>
            <person name="Hall O."/>
            <person name="Minx P."/>
            <person name="Tomlinson C."/>
            <person name="Mitreva M."/>
            <person name="Nelson J."/>
            <person name="Hou S."/>
            <person name="Wollam A."/>
            <person name="Pepin K.H."/>
            <person name="Johnson M."/>
            <person name="Bhonagiri V."/>
            <person name="Nash W.E."/>
            <person name="Warren W."/>
            <person name="Chinwalla A."/>
            <person name="Mardis E.R."/>
            <person name="Wilson R.K."/>
        </authorList>
    </citation>
    <scope>NUCLEOTIDE SEQUENCE [LARGE SCALE GENOMIC DNA]</scope>
    <source>
        <strain evidence="1">DSM 14600</strain>
    </source>
</reference>
<dbReference type="AlphaFoldDB" id="C4GAU4"/>
<dbReference type="EMBL" id="ACIP02000002">
    <property type="protein sequence ID" value="EEP28237.1"/>
    <property type="molecule type" value="Genomic_DNA"/>
</dbReference>
<accession>C4GAU4</accession>
<dbReference type="HOGENOM" id="CLU_212216_0_0_9"/>
<keyword evidence="2" id="KW-1185">Reference proteome</keyword>
<gene>
    <name evidence="1" type="ORF">GCWU000342_01045</name>
</gene>
<protein>
    <submittedName>
        <fullName evidence="1">Uncharacterized protein</fullName>
    </submittedName>
</protein>
<comment type="caution">
    <text evidence="1">The sequence shown here is derived from an EMBL/GenBank/DDBJ whole genome shotgun (WGS) entry which is preliminary data.</text>
</comment>
<name>C4GAU4_9FIRM</name>
<dbReference type="STRING" id="626523.GCWU000342_01045"/>
<organism evidence="1 2">
    <name type="scientific">Shuttleworthella satelles DSM 14600</name>
    <dbReference type="NCBI Taxonomy" id="626523"/>
    <lineage>
        <taxon>Bacteria</taxon>
        <taxon>Bacillati</taxon>
        <taxon>Bacillota</taxon>
        <taxon>Clostridia</taxon>
        <taxon>Lachnospirales</taxon>
        <taxon>Lachnospiraceae</taxon>
        <taxon>Shuttleworthella</taxon>
    </lineage>
</organism>
<dbReference type="Proteomes" id="UP000003494">
    <property type="component" value="Unassembled WGS sequence"/>
</dbReference>
<evidence type="ECO:0000313" key="1">
    <source>
        <dbReference type="EMBL" id="EEP28237.1"/>
    </source>
</evidence>
<sequence>MKSEKTVRPRGTDSARVIQVIETRSIRGRGTADDVNREVIQYWSFDGKLLAEREPD</sequence>
<evidence type="ECO:0000313" key="2">
    <source>
        <dbReference type="Proteomes" id="UP000003494"/>
    </source>
</evidence>